<dbReference type="InterPro" id="IPR058028">
    <property type="entry name" value="Tepsin_VHS/ENTH-like"/>
</dbReference>
<dbReference type="PANTHER" id="PTHR21514:SF0">
    <property type="entry name" value="AP-4 COMPLEX ACCESSORY SUBUNIT TEPSIN"/>
    <property type="match status" value="1"/>
</dbReference>
<sequence>MAVLDRLSFLQKLPILIRATSDDEIPCPGYVFEEIAKISHESVASHQCLLEHLLSRLQSQSCYIKLKVLKILLYLCAHGSTRFLQDLRRNSTFIQEATVFSGPPDPLHGNSLYQKVRCTAQDLASKLFTDALALPTSSLPPRPLSQTGMGSKCEAAGTLQGFGYTQECVGSGELIMNTIQKVAGVVSSAVLPCPDLSRTGRPDENAYQAVTAPPPGINCTVDHALPTVPTHSRASRQPGLAGGGWEESDSGHSSQRSSQENYESGQTSMSGSDSHSGASREAGDITERAECVQLSDCMQEMSLVDTVTRGTKVFLTREEVQHFLKECSLLNCEAVLELLTLKLQNSSTSIQMRSMSGISSLMCSDLMSHEHMFSVTRTHLQQLSEGSPGPVANRATKMLRQFEALSRSKAPANNLCLEHVSPLQHGTDLFAVSTPFPKAETVLTPFGMSHASSASSEQCRMHQSAPFPSPVLSYIGDSSTEEEIRHRPLEVIRTEQLNLASLSPPADAELEPAALQTEEPANQVTLCSKDQPKDDMESETPSMSRVSSAPASQTSLFAGMDIIPSSSTIFHDKDTMSTCNAAETTSTIPQTLHIAKDRLNNSILEPKETSAFSFLNI</sequence>
<feature type="compositionally biased region" description="Low complexity" evidence="5">
    <location>
        <begin position="251"/>
        <end position="279"/>
    </location>
</feature>
<keyword evidence="3" id="KW-0333">Golgi apparatus</keyword>
<keyword evidence="8" id="KW-1185">Reference proteome</keyword>
<dbReference type="Pfam" id="PF01417">
    <property type="entry name" value="ENTH"/>
    <property type="match status" value="1"/>
</dbReference>
<feature type="region of interest" description="Disordered" evidence="5">
    <location>
        <begin position="229"/>
        <end position="284"/>
    </location>
</feature>
<dbReference type="Pfam" id="PF25827">
    <property type="entry name" value="TVHS-like"/>
    <property type="match status" value="1"/>
</dbReference>
<comment type="caution">
    <text evidence="7">The sequence shown here is derived from an EMBL/GenBank/DDBJ whole genome shotgun (WGS) entry which is preliminary data.</text>
</comment>
<evidence type="ECO:0000313" key="7">
    <source>
        <dbReference type="EMBL" id="KAJ1129113.1"/>
    </source>
</evidence>
<protein>
    <recommendedName>
        <fullName evidence="6">ENTH domain-containing protein</fullName>
    </recommendedName>
</protein>
<accession>A0AAV7PLJ7</accession>
<dbReference type="InterPro" id="IPR039273">
    <property type="entry name" value="TEPSIN"/>
</dbReference>
<dbReference type="Proteomes" id="UP001066276">
    <property type="component" value="Chromosome 7"/>
</dbReference>
<evidence type="ECO:0000256" key="5">
    <source>
        <dbReference type="SAM" id="MobiDB-lite"/>
    </source>
</evidence>
<organism evidence="7 8">
    <name type="scientific">Pleurodeles waltl</name>
    <name type="common">Iberian ribbed newt</name>
    <dbReference type="NCBI Taxonomy" id="8319"/>
    <lineage>
        <taxon>Eukaryota</taxon>
        <taxon>Metazoa</taxon>
        <taxon>Chordata</taxon>
        <taxon>Craniata</taxon>
        <taxon>Vertebrata</taxon>
        <taxon>Euteleostomi</taxon>
        <taxon>Amphibia</taxon>
        <taxon>Batrachia</taxon>
        <taxon>Caudata</taxon>
        <taxon>Salamandroidea</taxon>
        <taxon>Salamandridae</taxon>
        <taxon>Pleurodelinae</taxon>
        <taxon>Pleurodeles</taxon>
    </lineage>
</organism>
<evidence type="ECO:0000256" key="3">
    <source>
        <dbReference type="ARBA" id="ARBA00023034"/>
    </source>
</evidence>
<dbReference type="GO" id="GO:0031410">
    <property type="term" value="C:cytoplasmic vesicle"/>
    <property type="evidence" value="ECO:0007669"/>
    <property type="project" value="UniProtKB-SubCell"/>
</dbReference>
<evidence type="ECO:0000313" key="8">
    <source>
        <dbReference type="Proteomes" id="UP001066276"/>
    </source>
</evidence>
<dbReference type="GO" id="GO:0032588">
    <property type="term" value="C:trans-Golgi network membrane"/>
    <property type="evidence" value="ECO:0007669"/>
    <property type="project" value="TreeGrafter"/>
</dbReference>
<name>A0AAV7PLJ7_PLEWA</name>
<keyword evidence="4" id="KW-0968">Cytoplasmic vesicle</keyword>
<feature type="domain" description="ENTH" evidence="6">
    <location>
        <begin position="4"/>
        <end position="137"/>
    </location>
</feature>
<evidence type="ECO:0000256" key="1">
    <source>
        <dbReference type="ARBA" id="ARBA00004541"/>
    </source>
</evidence>
<feature type="region of interest" description="Disordered" evidence="5">
    <location>
        <begin position="529"/>
        <end position="551"/>
    </location>
</feature>
<gene>
    <name evidence="7" type="ORF">NDU88_007484</name>
</gene>
<evidence type="ECO:0000259" key="6">
    <source>
        <dbReference type="PROSITE" id="PS50942"/>
    </source>
</evidence>
<reference evidence="7" key="1">
    <citation type="journal article" date="2022" name="bioRxiv">
        <title>Sequencing and chromosome-scale assembly of the giantPleurodeles waltlgenome.</title>
        <authorList>
            <person name="Brown T."/>
            <person name="Elewa A."/>
            <person name="Iarovenko S."/>
            <person name="Subramanian E."/>
            <person name="Araus A.J."/>
            <person name="Petzold A."/>
            <person name="Susuki M."/>
            <person name="Suzuki K.-i.T."/>
            <person name="Hayashi T."/>
            <person name="Toyoda A."/>
            <person name="Oliveira C."/>
            <person name="Osipova E."/>
            <person name="Leigh N.D."/>
            <person name="Simon A."/>
            <person name="Yun M.H."/>
        </authorList>
    </citation>
    <scope>NUCLEOTIDE SEQUENCE</scope>
    <source>
        <strain evidence="7">20211129_DDA</strain>
        <tissue evidence="7">Liver</tissue>
    </source>
</reference>
<dbReference type="Gene3D" id="1.25.40.90">
    <property type="match status" value="1"/>
</dbReference>
<dbReference type="InterPro" id="IPR013809">
    <property type="entry name" value="ENTH"/>
</dbReference>
<feature type="compositionally biased region" description="Polar residues" evidence="5">
    <location>
        <begin position="539"/>
        <end position="551"/>
    </location>
</feature>
<comment type="subcellular location">
    <subcellularLocation>
        <location evidence="1">Cytoplasmic vesicle</location>
    </subcellularLocation>
    <subcellularLocation>
        <location evidence="2">Golgi apparatus</location>
        <location evidence="2">trans-Golgi network</location>
    </subcellularLocation>
</comment>
<dbReference type="PROSITE" id="PS50942">
    <property type="entry name" value="ENTH"/>
    <property type="match status" value="1"/>
</dbReference>
<dbReference type="SUPFAM" id="SSF48464">
    <property type="entry name" value="ENTH/VHS domain"/>
    <property type="match status" value="1"/>
</dbReference>
<evidence type="ECO:0000256" key="4">
    <source>
        <dbReference type="ARBA" id="ARBA00023329"/>
    </source>
</evidence>
<evidence type="ECO:0000256" key="2">
    <source>
        <dbReference type="ARBA" id="ARBA00004601"/>
    </source>
</evidence>
<proteinExistence type="predicted"/>
<dbReference type="PANTHER" id="PTHR21514">
    <property type="entry name" value="AP-4 COMPLEX ACCESSORY SUBUNIT TEPSIN"/>
    <property type="match status" value="1"/>
</dbReference>
<dbReference type="InterPro" id="IPR008942">
    <property type="entry name" value="ENTH_VHS"/>
</dbReference>
<dbReference type="CDD" id="cd03572">
    <property type="entry name" value="ENTH_like_Tepsin"/>
    <property type="match status" value="1"/>
</dbReference>
<dbReference type="InterPro" id="IPR035802">
    <property type="entry name" value="ENTH/VHS_tepsin"/>
</dbReference>
<dbReference type="EMBL" id="JANPWB010000011">
    <property type="protein sequence ID" value="KAJ1129113.1"/>
    <property type="molecule type" value="Genomic_DNA"/>
</dbReference>
<dbReference type="AlphaFoldDB" id="A0AAV7PLJ7"/>